<evidence type="ECO:0000256" key="2">
    <source>
        <dbReference type="ARBA" id="ARBA00022827"/>
    </source>
</evidence>
<dbReference type="AlphaFoldDB" id="M4B6B7"/>
<dbReference type="Gene3D" id="3.50.50.60">
    <property type="entry name" value="FAD/NAD(P)-binding domain"/>
    <property type="match status" value="1"/>
</dbReference>
<reference evidence="4" key="1">
    <citation type="journal article" date="2010" name="Science">
        <title>Signatures of adaptation to obligate biotrophy in the Hyaloperonospora arabidopsidis genome.</title>
        <authorList>
            <person name="Baxter L."/>
            <person name="Tripathy S."/>
            <person name="Ishaque N."/>
            <person name="Boot N."/>
            <person name="Cabral A."/>
            <person name="Kemen E."/>
            <person name="Thines M."/>
            <person name="Ah-Fong A."/>
            <person name="Anderson R."/>
            <person name="Badejoko W."/>
            <person name="Bittner-Eddy P."/>
            <person name="Boore J.L."/>
            <person name="Chibucos M.C."/>
            <person name="Coates M."/>
            <person name="Dehal P."/>
            <person name="Delehaunty K."/>
            <person name="Dong S."/>
            <person name="Downton P."/>
            <person name="Dumas B."/>
            <person name="Fabro G."/>
            <person name="Fronick C."/>
            <person name="Fuerstenberg S.I."/>
            <person name="Fulton L."/>
            <person name="Gaulin E."/>
            <person name="Govers F."/>
            <person name="Hughes L."/>
            <person name="Humphray S."/>
            <person name="Jiang R.H."/>
            <person name="Judelson H."/>
            <person name="Kamoun S."/>
            <person name="Kyung K."/>
            <person name="Meijer H."/>
            <person name="Minx P."/>
            <person name="Morris P."/>
            <person name="Nelson J."/>
            <person name="Phuntumart V."/>
            <person name="Qutob D."/>
            <person name="Rehmany A."/>
            <person name="Rougon-Cardoso A."/>
            <person name="Ryden P."/>
            <person name="Torto-Alalibo T."/>
            <person name="Studholme D."/>
            <person name="Wang Y."/>
            <person name="Win J."/>
            <person name="Wood J."/>
            <person name="Clifton S.W."/>
            <person name="Rogers J."/>
            <person name="Van den Ackerveken G."/>
            <person name="Jones J.D."/>
            <person name="McDowell J.M."/>
            <person name="Beynon J."/>
            <person name="Tyler B.M."/>
        </authorList>
    </citation>
    <scope>NUCLEOTIDE SEQUENCE [LARGE SCALE GENOMIC DNA]</scope>
    <source>
        <strain evidence="4">Emoy2</strain>
    </source>
</reference>
<reference evidence="3" key="2">
    <citation type="submission" date="2015-06" db="UniProtKB">
        <authorList>
            <consortium name="EnsemblProtists"/>
        </authorList>
    </citation>
    <scope>IDENTIFICATION</scope>
    <source>
        <strain evidence="3">Emoy2</strain>
    </source>
</reference>
<organism evidence="3 4">
    <name type="scientific">Hyaloperonospora arabidopsidis (strain Emoy2)</name>
    <name type="common">Downy mildew agent</name>
    <name type="synonym">Peronospora arabidopsidis</name>
    <dbReference type="NCBI Taxonomy" id="559515"/>
    <lineage>
        <taxon>Eukaryota</taxon>
        <taxon>Sar</taxon>
        <taxon>Stramenopiles</taxon>
        <taxon>Oomycota</taxon>
        <taxon>Peronosporomycetes</taxon>
        <taxon>Peronosporales</taxon>
        <taxon>Peronosporaceae</taxon>
        <taxon>Hyaloperonospora</taxon>
    </lineage>
</organism>
<proteinExistence type="predicted"/>
<name>M4B6B7_HYAAE</name>
<dbReference type="EnsemblProtists" id="HpaT801818">
    <property type="protein sequence ID" value="HpaP801818"/>
    <property type="gene ID" value="HpaG801818"/>
</dbReference>
<dbReference type="SUPFAM" id="SSF51905">
    <property type="entry name" value="FAD/NAD(P)-binding domain"/>
    <property type="match status" value="1"/>
</dbReference>
<dbReference type="STRING" id="559515.M4B6B7"/>
<dbReference type="GO" id="GO:0009435">
    <property type="term" value="P:NAD+ biosynthetic process"/>
    <property type="evidence" value="ECO:0007669"/>
    <property type="project" value="InterPro"/>
</dbReference>
<dbReference type="PANTHER" id="PTHR42716">
    <property type="entry name" value="L-ASPARTATE OXIDASE"/>
    <property type="match status" value="1"/>
</dbReference>
<keyword evidence="2" id="KW-0274">FAD</keyword>
<keyword evidence="4" id="KW-1185">Reference proteome</keyword>
<keyword evidence="2" id="KW-0285">Flavoprotein</keyword>
<evidence type="ECO:0000256" key="1">
    <source>
        <dbReference type="ARBA" id="ARBA00001974"/>
    </source>
</evidence>
<protein>
    <submittedName>
        <fullName evidence="3">Uncharacterized protein</fullName>
    </submittedName>
</protein>
<dbReference type="EMBL" id="JH598543">
    <property type="status" value="NOT_ANNOTATED_CDS"/>
    <property type="molecule type" value="Genomic_DNA"/>
</dbReference>
<dbReference type="Proteomes" id="UP000011713">
    <property type="component" value="Unassembled WGS sequence"/>
</dbReference>
<evidence type="ECO:0000313" key="4">
    <source>
        <dbReference type="Proteomes" id="UP000011713"/>
    </source>
</evidence>
<dbReference type="eggNOG" id="KOG2403">
    <property type="taxonomic scope" value="Eukaryota"/>
</dbReference>
<dbReference type="GO" id="GO:0008734">
    <property type="term" value="F:L-aspartate oxidase activity"/>
    <property type="evidence" value="ECO:0007669"/>
    <property type="project" value="InterPro"/>
</dbReference>
<evidence type="ECO:0000313" key="3">
    <source>
        <dbReference type="EnsemblProtists" id="HpaP801818"/>
    </source>
</evidence>
<dbReference type="VEuPathDB" id="FungiDB:HpaG801818"/>
<dbReference type="InParanoid" id="M4B6B7"/>
<sequence>MVAAALDPNHCATFYAQGGIIYKSPDDTPALLSSDVHRAGAGVCDDVAVQKLAREGPSRVEEMLLEVAKVPFTRQDDGELALTLEASHNRARILYKADHTGRAISTSMVQAVRAHSEITLLTGRSAFELVTNAQGECVALSRAVYVAGDWRRGRRV</sequence>
<dbReference type="PANTHER" id="PTHR42716:SF2">
    <property type="entry name" value="L-ASPARTATE OXIDASE, CHLOROPLASTIC"/>
    <property type="match status" value="1"/>
</dbReference>
<comment type="cofactor">
    <cofactor evidence="1">
        <name>FAD</name>
        <dbReference type="ChEBI" id="CHEBI:57692"/>
    </cofactor>
</comment>
<dbReference type="InterPro" id="IPR005288">
    <property type="entry name" value="NadB"/>
</dbReference>
<accession>M4B6B7</accession>
<dbReference type="InterPro" id="IPR036188">
    <property type="entry name" value="FAD/NAD-bd_sf"/>
</dbReference>
<dbReference type="HOGENOM" id="CLU_1690105_0_0_1"/>